<reference evidence="2 3" key="1">
    <citation type="journal article" date="2023" name="G3 (Bethesda)">
        <title>A chromosome-length genome assembly and annotation of blackberry (Rubus argutus, cv. 'Hillquist').</title>
        <authorList>
            <person name="Bruna T."/>
            <person name="Aryal R."/>
            <person name="Dudchenko O."/>
            <person name="Sargent D.J."/>
            <person name="Mead D."/>
            <person name="Buti M."/>
            <person name="Cavallini A."/>
            <person name="Hytonen T."/>
            <person name="Andres J."/>
            <person name="Pham M."/>
            <person name="Weisz D."/>
            <person name="Mascagni F."/>
            <person name="Usai G."/>
            <person name="Natali L."/>
            <person name="Bassil N."/>
            <person name="Fernandez G.E."/>
            <person name="Lomsadze A."/>
            <person name="Armour M."/>
            <person name="Olukolu B."/>
            <person name="Poorten T."/>
            <person name="Britton C."/>
            <person name="Davik J."/>
            <person name="Ashrafi H."/>
            <person name="Aiden E.L."/>
            <person name="Borodovsky M."/>
            <person name="Worthington M."/>
        </authorList>
    </citation>
    <scope>NUCLEOTIDE SEQUENCE [LARGE SCALE GENOMIC DNA]</scope>
    <source>
        <strain evidence="2">PI 553951</strain>
    </source>
</reference>
<proteinExistence type="predicted"/>
<evidence type="ECO:0000313" key="2">
    <source>
        <dbReference type="EMBL" id="KAK9939076.1"/>
    </source>
</evidence>
<name>A0AAW1XQ84_RUBAR</name>
<comment type="caution">
    <text evidence="2">The sequence shown here is derived from an EMBL/GenBank/DDBJ whole genome shotgun (WGS) entry which is preliminary data.</text>
</comment>
<keyword evidence="3" id="KW-1185">Reference proteome</keyword>
<sequence length="114" mass="12772">MEPSHQARALSSLLLPVFISDATSSRPSSFRPRTQICHCAHCSRRFLPRAAQPTPLPPTRRVSLAPPRHLRLTVAPPSQRPNLYRSRHDHRISPCSSLRCAQPSCSTQPARNHP</sequence>
<evidence type="ECO:0000313" key="3">
    <source>
        <dbReference type="Proteomes" id="UP001457282"/>
    </source>
</evidence>
<accession>A0AAW1XQ84</accession>
<gene>
    <name evidence="2" type="ORF">M0R45_015785</name>
</gene>
<evidence type="ECO:0000256" key="1">
    <source>
        <dbReference type="SAM" id="MobiDB-lite"/>
    </source>
</evidence>
<dbReference type="AlphaFoldDB" id="A0AAW1XQ84"/>
<organism evidence="2 3">
    <name type="scientific">Rubus argutus</name>
    <name type="common">Southern blackberry</name>
    <dbReference type="NCBI Taxonomy" id="59490"/>
    <lineage>
        <taxon>Eukaryota</taxon>
        <taxon>Viridiplantae</taxon>
        <taxon>Streptophyta</taxon>
        <taxon>Embryophyta</taxon>
        <taxon>Tracheophyta</taxon>
        <taxon>Spermatophyta</taxon>
        <taxon>Magnoliopsida</taxon>
        <taxon>eudicotyledons</taxon>
        <taxon>Gunneridae</taxon>
        <taxon>Pentapetalae</taxon>
        <taxon>rosids</taxon>
        <taxon>fabids</taxon>
        <taxon>Rosales</taxon>
        <taxon>Rosaceae</taxon>
        <taxon>Rosoideae</taxon>
        <taxon>Rosoideae incertae sedis</taxon>
        <taxon>Rubus</taxon>
    </lineage>
</organism>
<feature type="region of interest" description="Disordered" evidence="1">
    <location>
        <begin position="50"/>
        <end position="114"/>
    </location>
</feature>
<protein>
    <submittedName>
        <fullName evidence="2">Uncharacterized protein</fullName>
    </submittedName>
</protein>
<dbReference type="Proteomes" id="UP001457282">
    <property type="component" value="Unassembled WGS sequence"/>
</dbReference>
<feature type="compositionally biased region" description="Polar residues" evidence="1">
    <location>
        <begin position="103"/>
        <end position="114"/>
    </location>
</feature>
<dbReference type="EMBL" id="JBEDUW010000003">
    <property type="protein sequence ID" value="KAK9939076.1"/>
    <property type="molecule type" value="Genomic_DNA"/>
</dbReference>